<evidence type="ECO:0000256" key="3">
    <source>
        <dbReference type="ARBA" id="ARBA00022827"/>
    </source>
</evidence>
<evidence type="ECO:0000256" key="4">
    <source>
        <dbReference type="ARBA" id="ARBA00023002"/>
    </source>
</evidence>
<dbReference type="InterPro" id="IPR051209">
    <property type="entry name" value="FAD-bind_Monooxygenase_sf"/>
</dbReference>
<protein>
    <recommendedName>
        <fullName evidence="5">Flavin-containing monooxygenase</fullName>
        <ecNumber evidence="5">1.-.-.-</ecNumber>
    </recommendedName>
</protein>
<keyword evidence="5" id="KW-0503">Monooxygenase</keyword>
<reference evidence="8 9" key="1">
    <citation type="submission" date="2019-06" db="EMBL/GenBank/DDBJ databases">
        <title>A chromosomal-level reference genome of Carpinus fangiana (Coryloideae, Betulaceae).</title>
        <authorList>
            <person name="Yang X."/>
            <person name="Wang Z."/>
            <person name="Zhang L."/>
            <person name="Hao G."/>
            <person name="Liu J."/>
            <person name="Yang Y."/>
        </authorList>
    </citation>
    <scope>NUCLEOTIDE SEQUENCE [LARGE SCALE GENOMIC DNA]</scope>
    <source>
        <strain evidence="8">Cfa_2016G</strain>
        <tissue evidence="8">Leaf</tissue>
    </source>
</reference>
<keyword evidence="6" id="KW-0472">Membrane</keyword>
<dbReference type="Gene3D" id="3.50.50.60">
    <property type="entry name" value="FAD/NAD(P)-binding domain"/>
    <property type="match status" value="2"/>
</dbReference>
<feature type="domain" description="SET" evidence="7">
    <location>
        <begin position="15"/>
        <end position="321"/>
    </location>
</feature>
<dbReference type="SMART" id="SM00317">
    <property type="entry name" value="SET"/>
    <property type="match status" value="1"/>
</dbReference>
<dbReference type="InterPro" id="IPR001214">
    <property type="entry name" value="SET_dom"/>
</dbReference>
<organism evidence="8 9">
    <name type="scientific">Carpinus fangiana</name>
    <dbReference type="NCBI Taxonomy" id="176857"/>
    <lineage>
        <taxon>Eukaryota</taxon>
        <taxon>Viridiplantae</taxon>
        <taxon>Streptophyta</taxon>
        <taxon>Embryophyta</taxon>
        <taxon>Tracheophyta</taxon>
        <taxon>Spermatophyta</taxon>
        <taxon>Magnoliopsida</taxon>
        <taxon>eudicotyledons</taxon>
        <taxon>Gunneridae</taxon>
        <taxon>Pentapetalae</taxon>
        <taxon>rosids</taxon>
        <taxon>fabids</taxon>
        <taxon>Fagales</taxon>
        <taxon>Betulaceae</taxon>
        <taxon>Carpinus</taxon>
    </lineage>
</organism>
<dbReference type="EC" id="1.-.-.-" evidence="5"/>
<evidence type="ECO:0000259" key="7">
    <source>
        <dbReference type="PROSITE" id="PS50280"/>
    </source>
</evidence>
<dbReference type="SUPFAM" id="SSF82199">
    <property type="entry name" value="SET domain"/>
    <property type="match status" value="1"/>
</dbReference>
<dbReference type="Proteomes" id="UP000327013">
    <property type="component" value="Unassembled WGS sequence"/>
</dbReference>
<dbReference type="SUPFAM" id="SSF51905">
    <property type="entry name" value="FAD/NAD(P)-binding domain"/>
    <property type="match status" value="2"/>
</dbReference>
<dbReference type="EMBL" id="VIBQ01000107">
    <property type="protein sequence ID" value="KAB8801883.1"/>
    <property type="molecule type" value="Genomic_DNA"/>
</dbReference>
<accession>A0A5N6L520</accession>
<dbReference type="Gene3D" id="2.170.270.10">
    <property type="entry name" value="SET domain"/>
    <property type="match status" value="1"/>
</dbReference>
<dbReference type="GO" id="GO:0050660">
    <property type="term" value="F:flavin adenine dinucleotide binding"/>
    <property type="evidence" value="ECO:0007669"/>
    <property type="project" value="InterPro"/>
</dbReference>
<gene>
    <name evidence="8" type="ORF">FH972_026705</name>
</gene>
<dbReference type="Pfam" id="PF00856">
    <property type="entry name" value="SET"/>
    <property type="match status" value="1"/>
</dbReference>
<keyword evidence="4 5" id="KW-0560">Oxidoreductase</keyword>
<evidence type="ECO:0000256" key="5">
    <source>
        <dbReference type="RuleBase" id="RU361177"/>
    </source>
</evidence>
<proteinExistence type="inferred from homology"/>
<evidence type="ECO:0000256" key="6">
    <source>
        <dbReference type="SAM" id="Phobius"/>
    </source>
</evidence>
<comment type="cofactor">
    <cofactor evidence="5">
        <name>FAD</name>
        <dbReference type="ChEBI" id="CHEBI:57692"/>
    </cofactor>
</comment>
<dbReference type="PANTHER" id="PTHR42877">
    <property type="entry name" value="L-ORNITHINE N(5)-MONOOXYGENASE-RELATED"/>
    <property type="match status" value="1"/>
</dbReference>
<dbReference type="PANTHER" id="PTHR42877:SF4">
    <property type="entry name" value="FAD_NAD(P)-BINDING DOMAIN-CONTAINING PROTEIN-RELATED"/>
    <property type="match status" value="1"/>
</dbReference>
<comment type="similarity">
    <text evidence="1">Belongs to the FAD-binding monooxygenase family.</text>
</comment>
<comment type="similarity">
    <text evidence="5">Belongs to the FMO family.</text>
</comment>
<keyword evidence="6" id="KW-1133">Transmembrane helix</keyword>
<keyword evidence="9" id="KW-1185">Reference proteome</keyword>
<dbReference type="GO" id="GO:0004499">
    <property type="term" value="F:N,N-dimethylaniline monooxygenase activity"/>
    <property type="evidence" value="ECO:0007669"/>
    <property type="project" value="InterPro"/>
</dbReference>
<dbReference type="Pfam" id="PF00743">
    <property type="entry name" value="FMO-like"/>
    <property type="match status" value="1"/>
</dbReference>
<dbReference type="PROSITE" id="PS50280">
    <property type="entry name" value="SET"/>
    <property type="match status" value="1"/>
</dbReference>
<dbReference type="OrthoDB" id="1875566at2759"/>
<feature type="transmembrane region" description="Helical" evidence="6">
    <location>
        <begin position="958"/>
        <end position="978"/>
    </location>
</feature>
<keyword evidence="6" id="KW-0812">Transmembrane</keyword>
<comment type="caution">
    <text evidence="8">The sequence shown here is derived from an EMBL/GenBank/DDBJ whole genome shotgun (WGS) entry which is preliminary data.</text>
</comment>
<evidence type="ECO:0000313" key="8">
    <source>
        <dbReference type="EMBL" id="KAB8801883.1"/>
    </source>
</evidence>
<dbReference type="InterPro" id="IPR046341">
    <property type="entry name" value="SET_dom_sf"/>
</dbReference>
<dbReference type="InterPro" id="IPR020946">
    <property type="entry name" value="Flavin_mOase-like"/>
</dbReference>
<evidence type="ECO:0000256" key="1">
    <source>
        <dbReference type="ARBA" id="ARBA00010139"/>
    </source>
</evidence>
<dbReference type="InterPro" id="IPR036188">
    <property type="entry name" value="FAD/NAD-bd_sf"/>
</dbReference>
<sequence length="985" mass="108287">MLAAPEASNGFPRSSLFEVRASAASGRGVFALQDIPRNTTLFETSLTASHVIYNDYIKEVCAQCFAYDRGRTLKVRDSAKGLAFCSNACSEEWKREAAPDAESAREEIQKLLLKKKSVVSADVVLGNDRRPTGEEVNALWHASEEAAELIRACRMSSIPSKAMRRAWQTARSSHCADPSIVWYMFEGCMQAARSPEAWANVELLANDEQPYTYGDLTNHIQAYTFLLTAIPGGIASNFTQTFVRSLHSHSVHNIFGIRSLDEGGEEGDAGSECFGYGLWPLASYWNHSCAPNMKKQRAGKTWTFSASRDIVVGEELCITYLGGDEKHLPSEDRKKLLKHSWGSGDPAFLAPAQWRTSHWGYRTTKLACCPHAPPTPTMSVAEALPQLPKHASLPATMTIESKPWPQVPVGNKDHTSAAVVIVGAGISGMCMAIDLIKRNQCQNFIIVEKSGGVGGTWHDNKYPGCCCDVWSLLYSFSFEQKADWTRLYPGQEEILDYLITTAQRYNLYKYIRFNTTVEEARWDDVTAQWKTSVTVSGGKDAEYGSQYTITSDFLVSAVGQLNMPQWPSIPGLDSFAGKTMHSARWDWGYDTVGKKIAIVGSGATAVQIIPELAKTAANLTVFQRTANWIVPRQDEDVSAIKRTVLSYAPLVRQRMRAAMMDFRESFFDAIRAPDTEYSALLKSLCLEQMEAALPGAAYADMRKHLTPSYATGCKRICISDDFYPALAMPNVHLETRPIARATETGIAVTATHGGENLQDFDLIVCATGFRTVEFMHPIKITGRHGTPLADVWSRGAVAYKGVAVPELPNFGMLYGPNTNLGHNSIILMIETQSRYISALVGAVLERRAPGKGVRGHGVASSGVGLALVPKQAVVDAYNAQLQQDLATSSFADPACNSWYKDPRSGLITNNWSGTVIDYQKALEKVCWDDYEGGELVQGGREKYIGRVREESYVSDRSLGIFGAVGVAAVAAGVGWRYAAPMLRRR</sequence>
<dbReference type="AlphaFoldDB" id="A0A5N6L520"/>
<keyword evidence="2 5" id="KW-0285">Flavoprotein</keyword>
<name>A0A5N6L520_9ROSI</name>
<evidence type="ECO:0000256" key="2">
    <source>
        <dbReference type="ARBA" id="ARBA00022630"/>
    </source>
</evidence>
<dbReference type="GO" id="GO:0050661">
    <property type="term" value="F:NADP binding"/>
    <property type="evidence" value="ECO:0007669"/>
    <property type="project" value="InterPro"/>
</dbReference>
<keyword evidence="3 5" id="KW-0274">FAD</keyword>
<evidence type="ECO:0000313" key="9">
    <source>
        <dbReference type="Proteomes" id="UP000327013"/>
    </source>
</evidence>